<keyword evidence="1" id="KW-1133">Transmembrane helix</keyword>
<feature type="transmembrane region" description="Helical" evidence="1">
    <location>
        <begin position="231"/>
        <end position="251"/>
    </location>
</feature>
<dbReference type="RefSeq" id="WP_006318089.1">
    <property type="nucleotide sequence ID" value="NZ_BARH01000001.1"/>
</dbReference>
<gene>
    <name evidence="2" type="ORF">KN10_0174</name>
</gene>
<organism evidence="2 3">
    <name type="scientific">Anoxybacillus flavithermus NBRC 109594</name>
    <dbReference type="NCBI Taxonomy" id="1315967"/>
    <lineage>
        <taxon>Bacteria</taxon>
        <taxon>Bacillati</taxon>
        <taxon>Bacillota</taxon>
        <taxon>Bacilli</taxon>
        <taxon>Bacillales</taxon>
        <taxon>Anoxybacillaceae</taxon>
        <taxon>Anoxybacillus</taxon>
    </lineage>
</organism>
<feature type="transmembrane region" description="Helical" evidence="1">
    <location>
        <begin position="55"/>
        <end position="73"/>
    </location>
</feature>
<feature type="transmembrane region" description="Helical" evidence="1">
    <location>
        <begin position="101"/>
        <end position="126"/>
    </location>
</feature>
<reference evidence="3" key="1">
    <citation type="journal article" date="2013" name="Genome Announc.">
        <title>Draft Genome Sequence of a Thermophilic Member of the Bacillaceae, Anoxybacillus flavithermus Strain Kn10, Isolated from the Kan-nawa Hot Spring in Japan.</title>
        <authorList>
            <person name="Matsutani M."/>
            <person name="Shirakihara Y."/>
            <person name="Imada K."/>
            <person name="Yakushi T."/>
            <person name="Matsushita K."/>
        </authorList>
    </citation>
    <scope>NUCLEOTIDE SEQUENCE [LARGE SCALE GENOMIC DNA]</scope>
    <source>
        <strain evidence="3">NBRC 109594</strain>
    </source>
</reference>
<accession>R4FZ49</accession>
<dbReference type="AlphaFoldDB" id="R4FZ49"/>
<feature type="transmembrane region" description="Helical" evidence="1">
    <location>
        <begin position="20"/>
        <end position="40"/>
    </location>
</feature>
<dbReference type="Proteomes" id="UP000013057">
    <property type="component" value="Unassembled WGS sequence"/>
</dbReference>
<evidence type="ECO:0000313" key="3">
    <source>
        <dbReference type="Proteomes" id="UP000013057"/>
    </source>
</evidence>
<comment type="caution">
    <text evidence="2">The sequence shown here is derived from an EMBL/GenBank/DDBJ whole genome shotgun (WGS) entry which is preliminary data.</text>
</comment>
<evidence type="ECO:0000256" key="1">
    <source>
        <dbReference type="SAM" id="Phobius"/>
    </source>
</evidence>
<feature type="transmembrane region" description="Helical" evidence="1">
    <location>
        <begin position="170"/>
        <end position="193"/>
    </location>
</feature>
<name>R4FZ49_9BACL</name>
<protein>
    <submittedName>
        <fullName evidence="2">Uncharacterized protein</fullName>
    </submittedName>
</protein>
<keyword evidence="1" id="KW-0812">Transmembrane</keyword>
<evidence type="ECO:0000313" key="2">
    <source>
        <dbReference type="EMBL" id="GAC89738.1"/>
    </source>
</evidence>
<keyword evidence="1" id="KW-0472">Membrane</keyword>
<feature type="transmembrane region" description="Helical" evidence="1">
    <location>
        <begin position="258"/>
        <end position="278"/>
    </location>
</feature>
<feature type="transmembrane region" description="Helical" evidence="1">
    <location>
        <begin position="138"/>
        <end position="163"/>
    </location>
</feature>
<sequence>MRWRFLFVFYLKQMFKSKLYAGASILFFVLLIVRLILFFSDPYDMEAYGQLPHEVFMLVQMISIFYIVFFYLLHSKELLYGVQSFFTDGYRIMWEKMSSMFAAHVLYQGVMVVFSYLIFAIVYFFVGIEPSNIYLSLFRFLVVYMFGPLVLSSMYGLVVAMLFGTKKISFFAILIIWITTGPMTTELFIHFFIKVHANDWKSLLFIGKHAIQHIYDSYIGFEVDRGNELKLFTWFLVFFGIIFMLSLRWVLTKRERNAVVKVLLVLPLFVVASAYGAVQSNTKAFTRADQTMEIDDYRKMNEDVKTDLRYDIESYAISLNEKQATVHIKFSRMETTKPTFQLYHAYPIKWIKSNRQQVEFTRNGDIVTVYLPERTSSLIFRYDIVDTSFIPYTNGRTVLLADKAWYPKKRESQMLTVYEFKIIGTNYRLTLDTFTDRFFPKEKHAFTLKVDGDVLFCNLPKRGEVYYGKAQAVTLIKGQGNQLVYKGYQITYPADWPDMGERVSTVVPQLEKAFQDVRQLAQTDVSILPKRIVFSSFGLSSFMTDDHLIYNTNDLYAIDQYILDRNFYEEMLFLSVPPKGSLIMYHEWISLAIRWLMQKNELSAIEWVSKSYLFVAQPLSVQKQIESIYKSFQPLSLEQKQQFLRTWYEKMDETWTWEQVLQLVKESGTIGDLH</sequence>
<proteinExistence type="predicted"/>
<dbReference type="EMBL" id="BARH01000001">
    <property type="protein sequence ID" value="GAC89738.1"/>
    <property type="molecule type" value="Genomic_DNA"/>
</dbReference>